<dbReference type="Pfam" id="PF01928">
    <property type="entry name" value="CYTH"/>
    <property type="match status" value="1"/>
</dbReference>
<gene>
    <name evidence="2" type="ORF">HNR21_002817</name>
</gene>
<dbReference type="Gene3D" id="2.40.320.10">
    <property type="entry name" value="Hypothetical Protein Pfu-838710-001"/>
    <property type="match status" value="1"/>
</dbReference>
<dbReference type="PROSITE" id="PS51707">
    <property type="entry name" value="CYTH"/>
    <property type="match status" value="1"/>
</dbReference>
<dbReference type="AlphaFoldDB" id="A0A7W3MXW2"/>
<dbReference type="InterPro" id="IPR033469">
    <property type="entry name" value="CYTH-like_dom_sf"/>
</dbReference>
<name>A0A7W3MXW2_9ACTN</name>
<dbReference type="SUPFAM" id="SSF55154">
    <property type="entry name" value="CYTH-like phosphatases"/>
    <property type="match status" value="1"/>
</dbReference>
<keyword evidence="3" id="KW-1185">Reference proteome</keyword>
<dbReference type="PANTHER" id="PTHR21028:SF2">
    <property type="entry name" value="CYTH DOMAIN-CONTAINING PROTEIN"/>
    <property type="match status" value="1"/>
</dbReference>
<dbReference type="NCBIfam" id="TIGR00318">
    <property type="entry name" value="cyaB"/>
    <property type="match status" value="1"/>
</dbReference>
<organism evidence="2 3">
    <name type="scientific">Thermomonospora cellulosilytica</name>
    <dbReference type="NCBI Taxonomy" id="1411118"/>
    <lineage>
        <taxon>Bacteria</taxon>
        <taxon>Bacillati</taxon>
        <taxon>Actinomycetota</taxon>
        <taxon>Actinomycetes</taxon>
        <taxon>Streptosporangiales</taxon>
        <taxon>Thermomonosporaceae</taxon>
        <taxon>Thermomonospora</taxon>
    </lineage>
</organism>
<proteinExistence type="predicted"/>
<dbReference type="SMART" id="SM01118">
    <property type="entry name" value="CYTH"/>
    <property type="match status" value="1"/>
</dbReference>
<sequence>MIEAELKARVRDPEGLRARLRERADEELSVYRDTYYDRPDGTLTGEGRELRVRVVETGGVRRTVLTYKEPPVDAASGSKPEHETKVADPAVIDTVLRALGAVEYVSLTKHCANYRFTARGRDMLATVVTVPELNGTFVELETMADPGDVESALADVRAVLAELGVTKDDLTTEQYTDAVLQARL</sequence>
<accession>A0A7W3MXW2</accession>
<reference evidence="2 3" key="1">
    <citation type="submission" date="2020-08" db="EMBL/GenBank/DDBJ databases">
        <title>Sequencing the genomes of 1000 actinobacteria strains.</title>
        <authorList>
            <person name="Klenk H.-P."/>
        </authorList>
    </citation>
    <scope>NUCLEOTIDE SEQUENCE [LARGE SCALE GENOMIC DNA]</scope>
    <source>
        <strain evidence="2 3">DSM 45823</strain>
    </source>
</reference>
<dbReference type="RefSeq" id="WP_182705560.1">
    <property type="nucleotide sequence ID" value="NZ_JACJII010000001.1"/>
</dbReference>
<feature type="domain" description="CYTH" evidence="1">
    <location>
        <begin position="1"/>
        <end position="181"/>
    </location>
</feature>
<dbReference type="InterPro" id="IPR023577">
    <property type="entry name" value="CYTH_domain"/>
</dbReference>
<dbReference type="PANTHER" id="PTHR21028">
    <property type="entry name" value="SI:CH211-156B7.4"/>
    <property type="match status" value="1"/>
</dbReference>
<keyword evidence="2" id="KW-0456">Lyase</keyword>
<protein>
    <submittedName>
        <fullName evidence="2">Adenylate cyclase class 2</fullName>
        <ecNumber evidence="2">4.6.1.1</ecNumber>
    </submittedName>
</protein>
<dbReference type="Proteomes" id="UP000539313">
    <property type="component" value="Unassembled WGS sequence"/>
</dbReference>
<dbReference type="GO" id="GO:0004016">
    <property type="term" value="F:adenylate cyclase activity"/>
    <property type="evidence" value="ECO:0007669"/>
    <property type="project" value="UniProtKB-EC"/>
</dbReference>
<dbReference type="EC" id="4.6.1.1" evidence="2"/>
<evidence type="ECO:0000313" key="2">
    <source>
        <dbReference type="EMBL" id="MBA9003935.1"/>
    </source>
</evidence>
<evidence type="ECO:0000313" key="3">
    <source>
        <dbReference type="Proteomes" id="UP000539313"/>
    </source>
</evidence>
<dbReference type="CDD" id="cd07890">
    <property type="entry name" value="CYTH-like_AC_IV-like"/>
    <property type="match status" value="1"/>
</dbReference>
<comment type="caution">
    <text evidence="2">The sequence shown here is derived from an EMBL/GenBank/DDBJ whole genome shotgun (WGS) entry which is preliminary data.</text>
</comment>
<dbReference type="EMBL" id="JACJII010000001">
    <property type="protein sequence ID" value="MBA9003935.1"/>
    <property type="molecule type" value="Genomic_DNA"/>
</dbReference>
<dbReference type="InterPro" id="IPR008173">
    <property type="entry name" value="Adenylyl_cyclase_CyaB"/>
</dbReference>
<evidence type="ECO:0000259" key="1">
    <source>
        <dbReference type="PROSITE" id="PS51707"/>
    </source>
</evidence>